<dbReference type="PROSITE" id="PS00136">
    <property type="entry name" value="SUBTILASE_ASP"/>
    <property type="match status" value="1"/>
</dbReference>
<feature type="domain" description="Peptidase S8/S53" evidence="9">
    <location>
        <begin position="259"/>
        <end position="520"/>
    </location>
</feature>
<feature type="compositionally biased region" description="Basic and acidic residues" evidence="7">
    <location>
        <begin position="149"/>
        <end position="174"/>
    </location>
</feature>
<dbReference type="Gene3D" id="3.40.50.200">
    <property type="entry name" value="Peptidase S8/S53 domain"/>
    <property type="match status" value="1"/>
</dbReference>
<dbReference type="EMBL" id="JAVHJM010000002">
    <property type="protein sequence ID" value="KAK6518380.1"/>
    <property type="molecule type" value="Genomic_DNA"/>
</dbReference>
<dbReference type="Pfam" id="PF00082">
    <property type="entry name" value="Peptidase_S8"/>
    <property type="match status" value="1"/>
</dbReference>
<feature type="signal peptide" evidence="8">
    <location>
        <begin position="1"/>
        <end position="27"/>
    </location>
</feature>
<sequence length="588" mass="65951">MGQIKPLIILLTSIFQLLVFQSFQVKATLNDFPKIGTWEKQVTQVFYVFRPPRDLEKNRITKNMALASAKLLFKEIERFLLPPRKYAVAEEGSKYLGIFAYTVKVPVTLNEAEWEKLNTIADNYDHIFLEATSYNDAPRKPRVQAPVQRRHDQNLESRHSQTSWDHDTDYHHISSETLDSTTTSTSITTSSSRGIHQARNQPNSENLYKRGDEVVEYEGESPLIEQVVIPFDFDMSRLSVPPGLEFKEGSPAWRWKNAGEGVRVYVMDAGCDLRHPEFDDAKVDWLYANPDGLDEPGENPSYSYIYDGFSPGHGTMVVSKILGKRLGLAPKADVTVVKMEKTIFGEDHLGNAVLRAIMALYDHVVDNRPKMKKPCVVVITVGIEISVPPLNPINWYVSKLWVTSLGKLGCYVVVAAGNDEEDTHNLGYISPQMYPELLAGDPEVDLNLVVVGGHDPDGVNKFVYNKFIRISAEATEVLVATPYTPGEEPPDDDWTRQYSFSEGTSFSTPIVAGLLATFISQGYKDPIGYLLAIAKDPLKPGQPKRAFNGIYPDLWPPALRPKGYQPPLVNPRVTGKWPSDWVLKPPPS</sequence>
<evidence type="ECO:0000313" key="11">
    <source>
        <dbReference type="Proteomes" id="UP001307849"/>
    </source>
</evidence>
<name>A0AAN8RW31_9PEZI</name>
<evidence type="ECO:0000256" key="7">
    <source>
        <dbReference type="SAM" id="MobiDB-lite"/>
    </source>
</evidence>
<evidence type="ECO:0000256" key="6">
    <source>
        <dbReference type="RuleBase" id="RU003355"/>
    </source>
</evidence>
<dbReference type="InterPro" id="IPR050131">
    <property type="entry name" value="Peptidase_S8_subtilisin-like"/>
</dbReference>
<comment type="similarity">
    <text evidence="1 5 6">Belongs to the peptidase S8 family.</text>
</comment>
<organism evidence="10 11">
    <name type="scientific">Arthrobotrys conoides</name>
    <dbReference type="NCBI Taxonomy" id="74498"/>
    <lineage>
        <taxon>Eukaryota</taxon>
        <taxon>Fungi</taxon>
        <taxon>Dikarya</taxon>
        <taxon>Ascomycota</taxon>
        <taxon>Pezizomycotina</taxon>
        <taxon>Orbiliomycetes</taxon>
        <taxon>Orbiliales</taxon>
        <taxon>Orbiliaceae</taxon>
        <taxon>Arthrobotrys</taxon>
    </lineage>
</organism>
<keyword evidence="2 6" id="KW-0645">Protease</keyword>
<protein>
    <recommendedName>
        <fullName evidence="9">Peptidase S8/S53 domain-containing protein</fullName>
    </recommendedName>
</protein>
<reference evidence="10 11" key="1">
    <citation type="submission" date="2019-10" db="EMBL/GenBank/DDBJ databases">
        <authorList>
            <person name="Palmer J.M."/>
        </authorList>
    </citation>
    <scope>NUCLEOTIDE SEQUENCE [LARGE SCALE GENOMIC DNA]</scope>
    <source>
        <strain evidence="10 11">TWF506</strain>
    </source>
</reference>
<dbReference type="GO" id="GO:0006508">
    <property type="term" value="P:proteolysis"/>
    <property type="evidence" value="ECO:0007669"/>
    <property type="project" value="UniProtKB-KW"/>
</dbReference>
<keyword evidence="4 6" id="KW-0720">Serine protease</keyword>
<evidence type="ECO:0000256" key="3">
    <source>
        <dbReference type="ARBA" id="ARBA00022801"/>
    </source>
</evidence>
<dbReference type="InterPro" id="IPR023828">
    <property type="entry name" value="Peptidase_S8_Ser-AS"/>
</dbReference>
<evidence type="ECO:0000313" key="10">
    <source>
        <dbReference type="EMBL" id="KAK6518380.1"/>
    </source>
</evidence>
<evidence type="ECO:0000256" key="4">
    <source>
        <dbReference type="ARBA" id="ARBA00022825"/>
    </source>
</evidence>
<dbReference type="InterPro" id="IPR015500">
    <property type="entry name" value="Peptidase_S8_subtilisin-rel"/>
</dbReference>
<dbReference type="PANTHER" id="PTHR43806">
    <property type="entry name" value="PEPTIDASE S8"/>
    <property type="match status" value="1"/>
</dbReference>
<dbReference type="Proteomes" id="UP001307849">
    <property type="component" value="Unassembled WGS sequence"/>
</dbReference>
<dbReference type="PANTHER" id="PTHR43806:SF11">
    <property type="entry name" value="CEREVISIN-RELATED"/>
    <property type="match status" value="1"/>
</dbReference>
<comment type="caution">
    <text evidence="10">The sequence shown here is derived from an EMBL/GenBank/DDBJ whole genome shotgun (WGS) entry which is preliminary data.</text>
</comment>
<dbReference type="PROSITE" id="PS00138">
    <property type="entry name" value="SUBTILASE_SER"/>
    <property type="match status" value="1"/>
</dbReference>
<dbReference type="PRINTS" id="PR00723">
    <property type="entry name" value="SUBTILISIN"/>
</dbReference>
<feature type="compositionally biased region" description="Low complexity" evidence="7">
    <location>
        <begin position="175"/>
        <end position="192"/>
    </location>
</feature>
<dbReference type="PROSITE" id="PS51892">
    <property type="entry name" value="SUBTILASE"/>
    <property type="match status" value="1"/>
</dbReference>
<keyword evidence="8" id="KW-0732">Signal</keyword>
<evidence type="ECO:0000256" key="5">
    <source>
        <dbReference type="PROSITE-ProRule" id="PRU01240"/>
    </source>
</evidence>
<accession>A0AAN8RW31</accession>
<dbReference type="GO" id="GO:0004252">
    <property type="term" value="F:serine-type endopeptidase activity"/>
    <property type="evidence" value="ECO:0007669"/>
    <property type="project" value="InterPro"/>
</dbReference>
<gene>
    <name evidence="10" type="ORF">TWF506_005538</name>
</gene>
<feature type="chain" id="PRO_5042948226" description="Peptidase S8/S53 domain-containing protein" evidence="8">
    <location>
        <begin position="28"/>
        <end position="588"/>
    </location>
</feature>
<dbReference type="AlphaFoldDB" id="A0AAN8RW31"/>
<comment type="caution">
    <text evidence="5">Lacks conserved residue(s) required for the propagation of feature annotation.</text>
</comment>
<keyword evidence="11" id="KW-1185">Reference proteome</keyword>
<dbReference type="InterPro" id="IPR023827">
    <property type="entry name" value="Peptidase_S8_Asp-AS"/>
</dbReference>
<dbReference type="SUPFAM" id="SSF52743">
    <property type="entry name" value="Subtilisin-like"/>
    <property type="match status" value="1"/>
</dbReference>
<dbReference type="InterPro" id="IPR036852">
    <property type="entry name" value="Peptidase_S8/S53_dom_sf"/>
</dbReference>
<evidence type="ECO:0000256" key="8">
    <source>
        <dbReference type="SAM" id="SignalP"/>
    </source>
</evidence>
<evidence type="ECO:0000256" key="2">
    <source>
        <dbReference type="ARBA" id="ARBA00022670"/>
    </source>
</evidence>
<keyword evidence="3 6" id="KW-0378">Hydrolase</keyword>
<proteinExistence type="inferred from homology"/>
<feature type="region of interest" description="Disordered" evidence="7">
    <location>
        <begin position="138"/>
        <end position="203"/>
    </location>
</feature>
<dbReference type="InterPro" id="IPR000209">
    <property type="entry name" value="Peptidase_S8/S53_dom"/>
</dbReference>
<evidence type="ECO:0000259" key="9">
    <source>
        <dbReference type="Pfam" id="PF00082"/>
    </source>
</evidence>
<dbReference type="CDD" id="cd00306">
    <property type="entry name" value="Peptidases_S8_S53"/>
    <property type="match status" value="1"/>
</dbReference>
<evidence type="ECO:0000256" key="1">
    <source>
        <dbReference type="ARBA" id="ARBA00011073"/>
    </source>
</evidence>